<reference evidence="3" key="2">
    <citation type="submission" date="2025-09" db="UniProtKB">
        <authorList>
            <consortium name="Ensembl"/>
        </authorList>
    </citation>
    <scope>IDENTIFICATION</scope>
</reference>
<keyword evidence="4" id="KW-1185">Reference proteome</keyword>
<dbReference type="PROSITE" id="PS50088">
    <property type="entry name" value="ANK_REPEAT"/>
    <property type="match status" value="2"/>
</dbReference>
<dbReference type="Proteomes" id="UP000694407">
    <property type="component" value="Unplaced"/>
</dbReference>
<organism evidence="3 4">
    <name type="scientific">Marmota marmota marmota</name>
    <name type="common">Alpine marmot</name>
    <dbReference type="NCBI Taxonomy" id="9994"/>
    <lineage>
        <taxon>Eukaryota</taxon>
        <taxon>Metazoa</taxon>
        <taxon>Chordata</taxon>
        <taxon>Craniata</taxon>
        <taxon>Vertebrata</taxon>
        <taxon>Euteleostomi</taxon>
        <taxon>Mammalia</taxon>
        <taxon>Eutheria</taxon>
        <taxon>Euarchontoglires</taxon>
        <taxon>Glires</taxon>
        <taxon>Rodentia</taxon>
        <taxon>Sciuromorpha</taxon>
        <taxon>Sciuridae</taxon>
        <taxon>Xerinae</taxon>
        <taxon>Marmotini</taxon>
        <taxon>Marmota</taxon>
    </lineage>
</organism>
<protein>
    <submittedName>
        <fullName evidence="3">Ankyrin repeat domain 53</fullName>
    </submittedName>
</protein>
<dbReference type="AlphaFoldDB" id="A0A8C5YXY6"/>
<dbReference type="PRINTS" id="PR01415">
    <property type="entry name" value="ANKYRIN"/>
</dbReference>
<dbReference type="SMART" id="SM00248">
    <property type="entry name" value="ANK"/>
    <property type="match status" value="3"/>
</dbReference>
<evidence type="ECO:0000313" key="3">
    <source>
        <dbReference type="Ensembl" id="ENSMMMP00000004816.1"/>
    </source>
</evidence>
<sequence length="495" mass="56206">MRRREPSFYWRALGTTPPRRGIVIEGGGARVSNCPRHMDTLRGPCSPVPLTPTPWDPSILELGDYRASKCYFELFAASVGDVEWLRFCLNRNRGEISADNKGFTAIHCAAEEGKLQCLHVLVEEYQFPVNLTTRNGQTPLHLVINKDNKTVALPCIYYLLQKGAAINSQTKSGSTPLHLASREGMLSCVKFLVQNGANVHAKDAAGCKPIDYCKIWNRRACARFLKDAMWKRDKKDFAREMGKLKHLKDQLIVMEHNYLAEYQKERQLLREADFRKWLHSKLPYQCHSLVHKSREEDDVPPLRTALSKTQKSQISMSFHPSLEEYLQIISQRVVPPKPIYQKPNIRRPSTWNISTNPSRPPKTEIGSPQGIRLGVNPDLCLEHDFQDFLEVTPDPTGGAWLQTVDGHWVAPVPQLPYEVIVRVLYPRAQPYRMKVPQGLYPVNILDVPKKQHFSEDTFQANALVMNLREIFDEAFLAAMGAHQGSPDLPSPQGPS</sequence>
<evidence type="ECO:0000313" key="4">
    <source>
        <dbReference type="Proteomes" id="UP000694407"/>
    </source>
</evidence>
<feature type="compositionally biased region" description="Polar residues" evidence="2">
    <location>
        <begin position="347"/>
        <end position="357"/>
    </location>
</feature>
<dbReference type="GO" id="GO:0000922">
    <property type="term" value="C:spindle pole"/>
    <property type="evidence" value="ECO:0007669"/>
    <property type="project" value="Ensembl"/>
</dbReference>
<feature type="region of interest" description="Disordered" evidence="2">
    <location>
        <begin position="345"/>
        <end position="369"/>
    </location>
</feature>
<accession>A0A8C5YXY6</accession>
<dbReference type="InterPro" id="IPR002110">
    <property type="entry name" value="Ankyrin_rpt"/>
</dbReference>
<dbReference type="SUPFAM" id="SSF48403">
    <property type="entry name" value="Ankyrin repeat"/>
    <property type="match status" value="1"/>
</dbReference>
<dbReference type="GeneTree" id="ENSGT00390000005650"/>
<dbReference type="Ensembl" id="ENSMMMT00000005486.1">
    <property type="protein sequence ID" value="ENSMMMP00000004816.1"/>
    <property type="gene ID" value="ENSMMMG00000004397.1"/>
</dbReference>
<dbReference type="Gene3D" id="1.25.40.20">
    <property type="entry name" value="Ankyrin repeat-containing domain"/>
    <property type="match status" value="2"/>
</dbReference>
<reference evidence="3" key="1">
    <citation type="submission" date="2025-08" db="UniProtKB">
        <authorList>
            <consortium name="Ensembl"/>
        </authorList>
    </citation>
    <scope>IDENTIFICATION</scope>
</reference>
<proteinExistence type="predicted"/>
<dbReference type="Pfam" id="PF12796">
    <property type="entry name" value="Ank_2"/>
    <property type="match status" value="1"/>
</dbReference>
<dbReference type="InterPro" id="IPR036770">
    <property type="entry name" value="Ankyrin_rpt-contain_sf"/>
</dbReference>
<feature type="repeat" description="ANK" evidence="1">
    <location>
        <begin position="135"/>
        <end position="171"/>
    </location>
</feature>
<dbReference type="PROSITE" id="PS50297">
    <property type="entry name" value="ANK_REP_REGION"/>
    <property type="match status" value="2"/>
</dbReference>
<evidence type="ECO:0000256" key="1">
    <source>
        <dbReference type="PROSITE-ProRule" id="PRU00023"/>
    </source>
</evidence>
<dbReference type="PANTHER" id="PTHR24160:SF1">
    <property type="entry name" value="ANKYRIN REPEAT DOMAIN-CONTAINING PROTEIN 53"/>
    <property type="match status" value="1"/>
</dbReference>
<dbReference type="GO" id="GO:0031116">
    <property type="term" value="P:positive regulation of microtubule polymerization"/>
    <property type="evidence" value="ECO:0007669"/>
    <property type="project" value="Ensembl"/>
</dbReference>
<gene>
    <name evidence="3" type="primary">ANKRD53</name>
</gene>
<keyword evidence="1" id="KW-0040">ANK repeat</keyword>
<evidence type="ECO:0000256" key="2">
    <source>
        <dbReference type="SAM" id="MobiDB-lite"/>
    </source>
</evidence>
<dbReference type="GO" id="GO:1902412">
    <property type="term" value="P:regulation of mitotic cytokinesis"/>
    <property type="evidence" value="ECO:0007669"/>
    <property type="project" value="Ensembl"/>
</dbReference>
<dbReference type="GO" id="GO:0060236">
    <property type="term" value="P:regulation of mitotic spindle organization"/>
    <property type="evidence" value="ECO:0007669"/>
    <property type="project" value="Ensembl"/>
</dbReference>
<name>A0A8C5YXY6_MARMA</name>
<dbReference type="PANTHER" id="PTHR24160">
    <property type="entry name" value="ANKYRIN REPEAT DOMAIN-CONTAINING PROTEIN 53"/>
    <property type="match status" value="1"/>
</dbReference>
<dbReference type="GO" id="GO:0007080">
    <property type="term" value="P:mitotic metaphase chromosome alignment"/>
    <property type="evidence" value="ECO:0007669"/>
    <property type="project" value="Ensembl"/>
</dbReference>
<dbReference type="InterPro" id="IPR042335">
    <property type="entry name" value="ANKRD53"/>
</dbReference>
<feature type="repeat" description="ANK" evidence="1">
    <location>
        <begin position="172"/>
        <end position="204"/>
    </location>
</feature>